<protein>
    <recommendedName>
        <fullName evidence="3">Immunity protein 74</fullName>
    </recommendedName>
</protein>
<evidence type="ECO:0008006" key="3">
    <source>
        <dbReference type="Google" id="ProtNLM"/>
    </source>
</evidence>
<dbReference type="AlphaFoldDB" id="A0A4Y9FSR9"/>
<comment type="caution">
    <text evidence="1">The sequence shown here is derived from an EMBL/GenBank/DDBJ whole genome shotgun (WGS) entry which is preliminary data.</text>
</comment>
<accession>A0A4Y9FSR9</accession>
<dbReference type="EMBL" id="SPQA01000006">
    <property type="protein sequence ID" value="TFU31308.1"/>
    <property type="molecule type" value="Genomic_DNA"/>
</dbReference>
<organism evidence="1 2">
    <name type="scientific">Streptococcus acidominimus</name>
    <dbReference type="NCBI Taxonomy" id="1326"/>
    <lineage>
        <taxon>Bacteria</taxon>
        <taxon>Bacillati</taxon>
        <taxon>Bacillota</taxon>
        <taxon>Bacilli</taxon>
        <taxon>Lactobacillales</taxon>
        <taxon>Streptococcaceae</taxon>
        <taxon>Streptococcus</taxon>
    </lineage>
</organism>
<gene>
    <name evidence="1" type="ORF">E4U01_02855</name>
</gene>
<evidence type="ECO:0000313" key="1">
    <source>
        <dbReference type="EMBL" id="TFU31308.1"/>
    </source>
</evidence>
<dbReference type="RefSeq" id="WP_135052482.1">
    <property type="nucleotide sequence ID" value="NZ_JADGLI010000006.1"/>
</dbReference>
<dbReference type="InterPro" id="IPR028148">
    <property type="entry name" value="Imm74"/>
</dbReference>
<dbReference type="Pfam" id="PF15603">
    <property type="entry name" value="Imm74"/>
    <property type="match status" value="1"/>
</dbReference>
<reference evidence="1 2" key="1">
    <citation type="submission" date="2019-03" db="EMBL/GenBank/DDBJ databases">
        <title>Diversity of the mouse oral microbiome.</title>
        <authorList>
            <person name="Joseph S."/>
            <person name="Aduse-Opoku J."/>
            <person name="Curtis M."/>
            <person name="Wade W."/>
            <person name="Hashim A."/>
        </authorList>
    </citation>
    <scope>NUCLEOTIDE SEQUENCE [LARGE SCALE GENOMIC DNA]</scope>
    <source>
        <strain evidence="1 2">HT4</strain>
    </source>
</reference>
<dbReference type="Proteomes" id="UP000297747">
    <property type="component" value="Unassembled WGS sequence"/>
</dbReference>
<sequence>MKISGTRSSITFDLENGYILKAQGELLVNNRFAVYKDSMNSWEPPFDTILVTQQDVENIINEVKNMENEQTVHIEFI</sequence>
<proteinExistence type="predicted"/>
<evidence type="ECO:0000313" key="2">
    <source>
        <dbReference type="Proteomes" id="UP000297747"/>
    </source>
</evidence>
<name>A0A4Y9FSR9_STRAI</name>